<organism evidence="1 2">
    <name type="scientific">Aspergillus leporis</name>
    <dbReference type="NCBI Taxonomy" id="41062"/>
    <lineage>
        <taxon>Eukaryota</taxon>
        <taxon>Fungi</taxon>
        <taxon>Dikarya</taxon>
        <taxon>Ascomycota</taxon>
        <taxon>Pezizomycotina</taxon>
        <taxon>Eurotiomycetes</taxon>
        <taxon>Eurotiomycetidae</taxon>
        <taxon>Eurotiales</taxon>
        <taxon>Aspergillaceae</taxon>
        <taxon>Aspergillus</taxon>
        <taxon>Aspergillus subgen. Circumdati</taxon>
    </lineage>
</organism>
<evidence type="ECO:0000313" key="1">
    <source>
        <dbReference type="EMBL" id="KAB8072372.1"/>
    </source>
</evidence>
<dbReference type="EMBL" id="ML732249">
    <property type="protein sequence ID" value="KAB8072372.1"/>
    <property type="molecule type" value="Genomic_DNA"/>
</dbReference>
<proteinExistence type="predicted"/>
<evidence type="ECO:0000313" key="2">
    <source>
        <dbReference type="Proteomes" id="UP000326565"/>
    </source>
</evidence>
<sequence>MDDSASDTLFYDALDEPHDPCIYAAELPEPETVVEWADALAYPIDSVPKGIFGAIVRTSRSIPPCIRIVNQHTEEITVFVSIYRPNRMLSDIGLNASATGAGVQFGTTTFNGPATKKTLIPQTKDDESSVAVFPLWSRSEGFGVISIFKGPERVLYIENDRVPAGAMAFFANKPPNLRMEKYMLGQQW</sequence>
<gene>
    <name evidence="1" type="ORF">BDV29DRAFT_158638</name>
</gene>
<dbReference type="OrthoDB" id="3223806at2759"/>
<accession>A0A5N5WZ80</accession>
<dbReference type="Proteomes" id="UP000326565">
    <property type="component" value="Unassembled WGS sequence"/>
</dbReference>
<dbReference type="AlphaFoldDB" id="A0A5N5WZ80"/>
<reference evidence="1 2" key="1">
    <citation type="submission" date="2019-04" db="EMBL/GenBank/DDBJ databases">
        <title>Friends and foes A comparative genomics study of 23 Aspergillus species from section Flavi.</title>
        <authorList>
            <consortium name="DOE Joint Genome Institute"/>
            <person name="Kjaerbolling I."/>
            <person name="Vesth T."/>
            <person name="Frisvad J.C."/>
            <person name="Nybo J.L."/>
            <person name="Theobald S."/>
            <person name="Kildgaard S."/>
            <person name="Isbrandt T."/>
            <person name="Kuo A."/>
            <person name="Sato A."/>
            <person name="Lyhne E.K."/>
            <person name="Kogle M.E."/>
            <person name="Wiebenga A."/>
            <person name="Kun R.S."/>
            <person name="Lubbers R.J."/>
            <person name="Makela M.R."/>
            <person name="Barry K."/>
            <person name="Chovatia M."/>
            <person name="Clum A."/>
            <person name="Daum C."/>
            <person name="Haridas S."/>
            <person name="He G."/>
            <person name="LaButti K."/>
            <person name="Lipzen A."/>
            <person name="Mondo S."/>
            <person name="Riley R."/>
            <person name="Salamov A."/>
            <person name="Simmons B.A."/>
            <person name="Magnuson J.K."/>
            <person name="Henrissat B."/>
            <person name="Mortensen U.H."/>
            <person name="Larsen T.O."/>
            <person name="Devries R.P."/>
            <person name="Grigoriev I.V."/>
            <person name="Machida M."/>
            <person name="Baker S.E."/>
            <person name="Andersen M.R."/>
        </authorList>
    </citation>
    <scope>NUCLEOTIDE SEQUENCE [LARGE SCALE GENOMIC DNA]</scope>
    <source>
        <strain evidence="1 2">CBS 151.66</strain>
    </source>
</reference>
<keyword evidence="2" id="KW-1185">Reference proteome</keyword>
<protein>
    <submittedName>
        <fullName evidence="1">Uncharacterized protein</fullName>
    </submittedName>
</protein>
<name>A0A5N5WZ80_9EURO</name>